<feature type="domain" description="Transposase DDE" evidence="1">
    <location>
        <begin position="2"/>
        <end position="44"/>
    </location>
</feature>
<evidence type="ECO:0000259" key="1">
    <source>
        <dbReference type="Pfam" id="PF13701"/>
    </source>
</evidence>
<name>A0A1J1DWH5_9FLAO</name>
<evidence type="ECO:0000313" key="2">
    <source>
        <dbReference type="EMBL" id="BAV94217.1"/>
    </source>
</evidence>
<sequence length="66" mass="7691">MLGYEDANDVNHLHNDPLFKDVLQGDLASQPTISRFENSFDKQACFLSFVMRGYTNMFQVYLIVRE</sequence>
<accession>A0A1J1DWH5</accession>
<gene>
    <name evidence="2" type="ORF">JBKA6_0204</name>
</gene>
<dbReference type="Proteomes" id="UP000243197">
    <property type="component" value="Chromosome"/>
</dbReference>
<reference evidence="2 3" key="1">
    <citation type="submission" date="2014-03" db="EMBL/GenBank/DDBJ databases">
        <title>complete genome sequence of Flavobacteriaceae bacterium JBKA-6.</title>
        <authorList>
            <person name="Takano T."/>
            <person name="Nakamura Y."/>
            <person name="Takuma S."/>
            <person name="Yasuike M."/>
            <person name="Matsuyama T."/>
            <person name="Sakai T."/>
            <person name="Fujiwara A."/>
            <person name="Kimoto K."/>
            <person name="Fukuda Y."/>
            <person name="Kondo H."/>
            <person name="Hirono I."/>
            <person name="Nakayasu C."/>
        </authorList>
    </citation>
    <scope>NUCLEOTIDE SEQUENCE [LARGE SCALE GENOMIC DNA]</scope>
    <source>
        <strain evidence="2 3">JBKA-6</strain>
    </source>
</reference>
<proteinExistence type="predicted"/>
<dbReference type="KEGG" id="ise:JBKA6_0204"/>
<protein>
    <recommendedName>
        <fullName evidence="1">Transposase DDE domain-containing protein</fullName>
    </recommendedName>
</protein>
<organism evidence="2 3">
    <name type="scientific">Ichthyobacterium seriolicida</name>
    <dbReference type="NCBI Taxonomy" id="242600"/>
    <lineage>
        <taxon>Bacteria</taxon>
        <taxon>Pseudomonadati</taxon>
        <taxon>Bacteroidota</taxon>
        <taxon>Flavobacteriia</taxon>
        <taxon>Flavobacteriales</taxon>
        <taxon>Ichthyobacteriaceae</taxon>
        <taxon>Ichthyobacterium</taxon>
    </lineage>
</organism>
<dbReference type="Pfam" id="PF13701">
    <property type="entry name" value="DDE_Tnp_1_4"/>
    <property type="match status" value="1"/>
</dbReference>
<dbReference type="InterPro" id="IPR025668">
    <property type="entry name" value="Tnp_DDE_dom"/>
</dbReference>
<keyword evidence="3" id="KW-1185">Reference proteome</keyword>
<dbReference type="AlphaFoldDB" id="A0A1J1DWH5"/>
<dbReference type="EMBL" id="AP014564">
    <property type="protein sequence ID" value="BAV94217.1"/>
    <property type="molecule type" value="Genomic_DNA"/>
</dbReference>
<evidence type="ECO:0000313" key="3">
    <source>
        <dbReference type="Proteomes" id="UP000243197"/>
    </source>
</evidence>